<dbReference type="Pfam" id="PF00589">
    <property type="entry name" value="Phage_integrase"/>
    <property type="match status" value="1"/>
</dbReference>
<dbReference type="PROSITE" id="PS51898">
    <property type="entry name" value="TYR_RECOMBINASE"/>
    <property type="match status" value="1"/>
</dbReference>
<dbReference type="InterPro" id="IPR011010">
    <property type="entry name" value="DNA_brk_join_enz"/>
</dbReference>
<dbReference type="InterPro" id="IPR002104">
    <property type="entry name" value="Integrase_catalytic"/>
</dbReference>
<sequence length="281" mass="31631">MTDQPTLWDDTDALLTTWRGWQVAQGLSDRTYDERDATMRHLFEVTGATPRTLAPFHIIMYTGRPELSDASRYSYHATIRAFCAWMVKARVRLDDPTDETPKPKRARTKPRPLSFEAVRAIYDAANRERTRAYILLAVLSGMRIHEIAKIRGEDIDLDRGTLIIEGKGGVVEIVPLHDELRALAARWPRAGHWFPAYTVEGCVGRKAVYAAIKGAMQRAGYGHAKPHMLRHSYGTELLGRGADLRVVQELMRHADVSTTQLYTDIHWASKVAAVGTLRLAA</sequence>
<keyword evidence="4" id="KW-1185">Reference proteome</keyword>
<dbReference type="Proteomes" id="UP000289260">
    <property type="component" value="Chromosome"/>
</dbReference>
<dbReference type="KEGG" id="ltr:EVS81_07765"/>
<dbReference type="PANTHER" id="PTHR30349:SF64">
    <property type="entry name" value="PROPHAGE INTEGRASE INTD-RELATED"/>
    <property type="match status" value="1"/>
</dbReference>
<dbReference type="Gene3D" id="1.10.443.10">
    <property type="entry name" value="Intergrase catalytic core"/>
    <property type="match status" value="1"/>
</dbReference>
<gene>
    <name evidence="3" type="ORF">EVS81_07765</name>
</gene>
<reference evidence="3 4" key="1">
    <citation type="submission" date="2019-02" db="EMBL/GenBank/DDBJ databases">
        <authorList>
            <person name="Sun L."/>
            <person name="Pan D."/>
            <person name="Wu X."/>
        </authorList>
    </citation>
    <scope>NUCLEOTIDE SEQUENCE [LARGE SCALE GENOMIC DNA]</scope>
    <source>
        <strain evidence="3 4">JW-1</strain>
    </source>
</reference>
<dbReference type="InterPro" id="IPR013762">
    <property type="entry name" value="Integrase-like_cat_sf"/>
</dbReference>
<evidence type="ECO:0000256" key="1">
    <source>
        <dbReference type="ARBA" id="ARBA00023172"/>
    </source>
</evidence>
<feature type="domain" description="Tyr recombinase" evidence="2">
    <location>
        <begin position="108"/>
        <end position="278"/>
    </location>
</feature>
<dbReference type="OrthoDB" id="1822491at2"/>
<name>A0A4P6KFL2_9MICO</name>
<dbReference type="RefSeq" id="WP_130109873.1">
    <property type="nucleotide sequence ID" value="NZ_CP035806.1"/>
</dbReference>
<dbReference type="EMBL" id="CP035806">
    <property type="protein sequence ID" value="QBE48738.1"/>
    <property type="molecule type" value="Genomic_DNA"/>
</dbReference>
<organism evidence="3 4">
    <name type="scientific">Leucobacter triazinivorans</name>
    <dbReference type="NCBI Taxonomy" id="1784719"/>
    <lineage>
        <taxon>Bacteria</taxon>
        <taxon>Bacillati</taxon>
        <taxon>Actinomycetota</taxon>
        <taxon>Actinomycetes</taxon>
        <taxon>Micrococcales</taxon>
        <taxon>Microbacteriaceae</taxon>
        <taxon>Leucobacter</taxon>
    </lineage>
</organism>
<accession>A0A4P6KFL2</accession>
<dbReference type="InterPro" id="IPR050090">
    <property type="entry name" value="Tyrosine_recombinase_XerCD"/>
</dbReference>
<evidence type="ECO:0000313" key="3">
    <source>
        <dbReference type="EMBL" id="QBE48738.1"/>
    </source>
</evidence>
<proteinExistence type="predicted"/>
<keyword evidence="1" id="KW-0233">DNA recombination</keyword>
<dbReference type="PANTHER" id="PTHR30349">
    <property type="entry name" value="PHAGE INTEGRASE-RELATED"/>
    <property type="match status" value="1"/>
</dbReference>
<dbReference type="GO" id="GO:0015074">
    <property type="term" value="P:DNA integration"/>
    <property type="evidence" value="ECO:0007669"/>
    <property type="project" value="InterPro"/>
</dbReference>
<dbReference type="GO" id="GO:0003677">
    <property type="term" value="F:DNA binding"/>
    <property type="evidence" value="ECO:0007669"/>
    <property type="project" value="InterPro"/>
</dbReference>
<evidence type="ECO:0000313" key="4">
    <source>
        <dbReference type="Proteomes" id="UP000289260"/>
    </source>
</evidence>
<dbReference type="SUPFAM" id="SSF56349">
    <property type="entry name" value="DNA breaking-rejoining enzymes"/>
    <property type="match status" value="1"/>
</dbReference>
<dbReference type="GO" id="GO:0006310">
    <property type="term" value="P:DNA recombination"/>
    <property type="evidence" value="ECO:0007669"/>
    <property type="project" value="UniProtKB-KW"/>
</dbReference>
<evidence type="ECO:0000259" key="2">
    <source>
        <dbReference type="PROSITE" id="PS51898"/>
    </source>
</evidence>
<protein>
    <submittedName>
        <fullName evidence="3">Integrase</fullName>
    </submittedName>
</protein>
<dbReference type="AlphaFoldDB" id="A0A4P6KFL2"/>